<dbReference type="AlphaFoldDB" id="A0A8K1G6R3"/>
<dbReference type="Pfam" id="PF06817">
    <property type="entry name" value="RVT_thumb"/>
    <property type="match status" value="1"/>
</dbReference>
<evidence type="ECO:0000256" key="1">
    <source>
        <dbReference type="ARBA" id="ARBA00010879"/>
    </source>
</evidence>
<evidence type="ECO:0000259" key="11">
    <source>
        <dbReference type="Pfam" id="PF06817"/>
    </source>
</evidence>
<evidence type="ECO:0000256" key="8">
    <source>
        <dbReference type="ARBA" id="ARBA00022918"/>
    </source>
</evidence>
<feature type="domain" description="Reverse transcriptase thumb" evidence="11">
    <location>
        <begin position="220"/>
        <end position="279"/>
    </location>
</feature>
<keyword evidence="5" id="KW-0540">Nuclease</keyword>
<keyword evidence="3" id="KW-0808">Transferase</keyword>
<dbReference type="OrthoDB" id="422540at2759"/>
<protein>
    <recommendedName>
        <fullName evidence="2">ribonuclease H</fullName>
        <ecNumber evidence="2">3.1.26.4</ecNumber>
    </recommendedName>
</protein>
<evidence type="ECO:0000256" key="9">
    <source>
        <dbReference type="SAM" id="MobiDB-lite"/>
    </source>
</evidence>
<organism evidence="12 13">
    <name type="scientific">Zosterops borbonicus</name>
    <dbReference type="NCBI Taxonomy" id="364589"/>
    <lineage>
        <taxon>Eukaryota</taxon>
        <taxon>Metazoa</taxon>
        <taxon>Chordata</taxon>
        <taxon>Craniata</taxon>
        <taxon>Vertebrata</taxon>
        <taxon>Euteleostomi</taxon>
        <taxon>Archelosauria</taxon>
        <taxon>Archosauria</taxon>
        <taxon>Dinosauria</taxon>
        <taxon>Saurischia</taxon>
        <taxon>Theropoda</taxon>
        <taxon>Coelurosauria</taxon>
        <taxon>Aves</taxon>
        <taxon>Neognathae</taxon>
        <taxon>Neoaves</taxon>
        <taxon>Telluraves</taxon>
        <taxon>Australaves</taxon>
        <taxon>Passeriformes</taxon>
        <taxon>Sylvioidea</taxon>
        <taxon>Zosteropidae</taxon>
        <taxon>Zosterops</taxon>
    </lineage>
</organism>
<dbReference type="EC" id="3.1.26.4" evidence="2"/>
<dbReference type="InterPro" id="IPR000477">
    <property type="entry name" value="RT_dom"/>
</dbReference>
<feature type="domain" description="Reverse transcriptase" evidence="10">
    <location>
        <begin position="149"/>
        <end position="212"/>
    </location>
</feature>
<dbReference type="Gene3D" id="3.30.70.270">
    <property type="match status" value="2"/>
</dbReference>
<dbReference type="Pfam" id="PF00078">
    <property type="entry name" value="RVT_1"/>
    <property type="match status" value="1"/>
</dbReference>
<evidence type="ECO:0000256" key="6">
    <source>
        <dbReference type="ARBA" id="ARBA00022759"/>
    </source>
</evidence>
<reference evidence="12" key="1">
    <citation type="submission" date="2019-04" db="EMBL/GenBank/DDBJ databases">
        <title>Genome assembly of Zosterops borbonicus 15179.</title>
        <authorList>
            <person name="Leroy T."/>
            <person name="Anselmetti Y."/>
            <person name="Tilak M.-K."/>
            <person name="Nabholz B."/>
        </authorList>
    </citation>
    <scope>NUCLEOTIDE SEQUENCE</scope>
    <source>
        <strain evidence="12">HGM_15179</strain>
        <tissue evidence="12">Muscle</tissue>
    </source>
</reference>
<evidence type="ECO:0000259" key="10">
    <source>
        <dbReference type="Pfam" id="PF00078"/>
    </source>
</evidence>
<dbReference type="Proteomes" id="UP000796761">
    <property type="component" value="Unassembled WGS sequence"/>
</dbReference>
<name>A0A8K1G6R3_9PASS</name>
<evidence type="ECO:0000313" key="13">
    <source>
        <dbReference type="Proteomes" id="UP000796761"/>
    </source>
</evidence>
<dbReference type="GO" id="GO:0003964">
    <property type="term" value="F:RNA-directed DNA polymerase activity"/>
    <property type="evidence" value="ECO:0007669"/>
    <property type="project" value="UniProtKB-KW"/>
</dbReference>
<dbReference type="GO" id="GO:0035613">
    <property type="term" value="F:RNA stem-loop binding"/>
    <property type="evidence" value="ECO:0007669"/>
    <property type="project" value="TreeGrafter"/>
</dbReference>
<keyword evidence="6" id="KW-0255">Endonuclease</keyword>
<comment type="caution">
    <text evidence="12">The sequence shown here is derived from an EMBL/GenBank/DDBJ whole genome shotgun (WGS) entry which is preliminary data.</text>
</comment>
<evidence type="ECO:0000256" key="2">
    <source>
        <dbReference type="ARBA" id="ARBA00012180"/>
    </source>
</evidence>
<feature type="region of interest" description="Disordered" evidence="9">
    <location>
        <begin position="1"/>
        <end position="60"/>
    </location>
</feature>
<keyword evidence="4" id="KW-0548">Nucleotidyltransferase</keyword>
<gene>
    <name evidence="12" type="ORF">HGM15179_014316</name>
</gene>
<dbReference type="InterPro" id="IPR043502">
    <property type="entry name" value="DNA/RNA_pol_sf"/>
</dbReference>
<dbReference type="SUPFAM" id="SSF56672">
    <property type="entry name" value="DNA/RNA polymerases"/>
    <property type="match status" value="1"/>
</dbReference>
<dbReference type="PANTHER" id="PTHR41694">
    <property type="entry name" value="ENDOGENOUS RETROVIRUS GROUP K MEMBER POL PROTEIN"/>
    <property type="match status" value="1"/>
</dbReference>
<dbReference type="PANTHER" id="PTHR41694:SF3">
    <property type="entry name" value="RNA-DIRECTED DNA POLYMERASE-RELATED"/>
    <property type="match status" value="1"/>
</dbReference>
<evidence type="ECO:0000256" key="5">
    <source>
        <dbReference type="ARBA" id="ARBA00022722"/>
    </source>
</evidence>
<dbReference type="InterPro" id="IPR043128">
    <property type="entry name" value="Rev_trsase/Diguanyl_cyclase"/>
</dbReference>
<sequence length="279" mass="30744">MACQQPQPVVEAGKQQAEHGTAPRDNSKYLADADQPSDPAHRRPVPSQQEDPSVRGFPPAEEDDLYTQVQVGTRRELVSDLSIQFEDDSIYKIGTGKQAPLSGPFDILIIEDLLHKPSELAVIPEVQTLEPGEEIFVSVMCWKSYGAMDSVRTAFPDAVILHYMDDVLVCAKDQTDLDQVLKATMDAIKAHGFKIQSDKVQLTSPWNYLGLRVHERTVTPQQIAINTNPKTLNEMQQLCGSINWVRPLLGISSEDLAPLLNLLRGDSAPDSPGSMTSEA</sequence>
<proteinExistence type="inferred from homology"/>
<evidence type="ECO:0000256" key="7">
    <source>
        <dbReference type="ARBA" id="ARBA00022801"/>
    </source>
</evidence>
<comment type="similarity">
    <text evidence="1">Belongs to the beta type-B retroviral polymerase family. HERV class-II K(HML-2) pol subfamily.</text>
</comment>
<accession>A0A8K1G6R3</accession>
<evidence type="ECO:0000256" key="4">
    <source>
        <dbReference type="ARBA" id="ARBA00022695"/>
    </source>
</evidence>
<dbReference type="EMBL" id="SWJQ01000566">
    <property type="protein sequence ID" value="TRZ12792.1"/>
    <property type="molecule type" value="Genomic_DNA"/>
</dbReference>
<evidence type="ECO:0000256" key="3">
    <source>
        <dbReference type="ARBA" id="ARBA00022679"/>
    </source>
</evidence>
<keyword evidence="8" id="KW-0695">RNA-directed DNA polymerase</keyword>
<dbReference type="GO" id="GO:0004523">
    <property type="term" value="F:RNA-DNA hybrid ribonuclease activity"/>
    <property type="evidence" value="ECO:0007669"/>
    <property type="project" value="UniProtKB-EC"/>
</dbReference>
<dbReference type="InterPro" id="IPR010661">
    <property type="entry name" value="RVT_thumb"/>
</dbReference>
<keyword evidence="13" id="KW-1185">Reference proteome</keyword>
<keyword evidence="7" id="KW-0378">Hydrolase</keyword>
<evidence type="ECO:0000313" key="12">
    <source>
        <dbReference type="EMBL" id="TRZ12792.1"/>
    </source>
</evidence>